<keyword evidence="3" id="KW-1185">Reference proteome</keyword>
<name>A0AAV7P1N5_PLEWA</name>
<protein>
    <submittedName>
        <fullName evidence="2">Uncharacterized protein</fullName>
    </submittedName>
</protein>
<accession>A0AAV7P1N5</accession>
<proteinExistence type="predicted"/>
<comment type="caution">
    <text evidence="2">The sequence shown here is derived from an EMBL/GenBank/DDBJ whole genome shotgun (WGS) entry which is preliminary data.</text>
</comment>
<dbReference type="AlphaFoldDB" id="A0AAV7P1N5"/>
<organism evidence="2 3">
    <name type="scientific">Pleurodeles waltl</name>
    <name type="common">Iberian ribbed newt</name>
    <dbReference type="NCBI Taxonomy" id="8319"/>
    <lineage>
        <taxon>Eukaryota</taxon>
        <taxon>Metazoa</taxon>
        <taxon>Chordata</taxon>
        <taxon>Craniata</taxon>
        <taxon>Vertebrata</taxon>
        <taxon>Euteleostomi</taxon>
        <taxon>Amphibia</taxon>
        <taxon>Batrachia</taxon>
        <taxon>Caudata</taxon>
        <taxon>Salamandroidea</taxon>
        <taxon>Salamandridae</taxon>
        <taxon>Pleurodelinae</taxon>
        <taxon>Pleurodeles</taxon>
    </lineage>
</organism>
<sequence length="115" mass="13138">MVASREIDTPGVPPRRNQKTKTSGIRISRFLKLKMPDGEDGENAEAGKGRRERESEEARRSEQQTPGGNPDDGQEAPERRRHRHVLGGAWLKQGFFVKQNEGFIVMPVPLHYKYR</sequence>
<dbReference type="EMBL" id="JANPWB010000012">
    <property type="protein sequence ID" value="KAJ1121045.1"/>
    <property type="molecule type" value="Genomic_DNA"/>
</dbReference>
<feature type="compositionally biased region" description="Basic and acidic residues" evidence="1">
    <location>
        <begin position="45"/>
        <end position="62"/>
    </location>
</feature>
<evidence type="ECO:0000313" key="3">
    <source>
        <dbReference type="Proteomes" id="UP001066276"/>
    </source>
</evidence>
<evidence type="ECO:0000256" key="1">
    <source>
        <dbReference type="SAM" id="MobiDB-lite"/>
    </source>
</evidence>
<dbReference type="Proteomes" id="UP001066276">
    <property type="component" value="Chromosome 8"/>
</dbReference>
<gene>
    <name evidence="2" type="ORF">NDU88_009173</name>
</gene>
<evidence type="ECO:0000313" key="2">
    <source>
        <dbReference type="EMBL" id="KAJ1121045.1"/>
    </source>
</evidence>
<reference evidence="2" key="1">
    <citation type="journal article" date="2022" name="bioRxiv">
        <title>Sequencing and chromosome-scale assembly of the giantPleurodeles waltlgenome.</title>
        <authorList>
            <person name="Brown T."/>
            <person name="Elewa A."/>
            <person name="Iarovenko S."/>
            <person name="Subramanian E."/>
            <person name="Araus A.J."/>
            <person name="Petzold A."/>
            <person name="Susuki M."/>
            <person name="Suzuki K.-i.T."/>
            <person name="Hayashi T."/>
            <person name="Toyoda A."/>
            <person name="Oliveira C."/>
            <person name="Osipova E."/>
            <person name="Leigh N.D."/>
            <person name="Simon A."/>
            <person name="Yun M.H."/>
        </authorList>
    </citation>
    <scope>NUCLEOTIDE SEQUENCE</scope>
    <source>
        <strain evidence="2">20211129_DDA</strain>
        <tissue evidence="2">Liver</tissue>
    </source>
</reference>
<feature type="region of interest" description="Disordered" evidence="1">
    <location>
        <begin position="1"/>
        <end position="84"/>
    </location>
</feature>